<feature type="compositionally biased region" description="Basic and acidic residues" evidence="1">
    <location>
        <begin position="66"/>
        <end position="81"/>
    </location>
</feature>
<name>A0A2Z7BUY4_9LAMI</name>
<feature type="compositionally biased region" description="Basic and acidic residues" evidence="1">
    <location>
        <begin position="1"/>
        <end position="24"/>
    </location>
</feature>
<protein>
    <submittedName>
        <fullName evidence="2">Uncharacterized protein</fullName>
    </submittedName>
</protein>
<evidence type="ECO:0000313" key="2">
    <source>
        <dbReference type="EMBL" id="KZV36057.1"/>
    </source>
</evidence>
<evidence type="ECO:0000256" key="1">
    <source>
        <dbReference type="SAM" id="MobiDB-lite"/>
    </source>
</evidence>
<proteinExistence type="predicted"/>
<gene>
    <name evidence="2" type="ORF">F511_31083</name>
</gene>
<evidence type="ECO:0000313" key="3">
    <source>
        <dbReference type="Proteomes" id="UP000250235"/>
    </source>
</evidence>
<keyword evidence="3" id="KW-1185">Reference proteome</keyword>
<reference evidence="2 3" key="1">
    <citation type="journal article" date="2015" name="Proc. Natl. Acad. Sci. U.S.A.">
        <title>The resurrection genome of Boea hygrometrica: A blueprint for survival of dehydration.</title>
        <authorList>
            <person name="Xiao L."/>
            <person name="Yang G."/>
            <person name="Zhang L."/>
            <person name="Yang X."/>
            <person name="Zhao S."/>
            <person name="Ji Z."/>
            <person name="Zhou Q."/>
            <person name="Hu M."/>
            <person name="Wang Y."/>
            <person name="Chen M."/>
            <person name="Xu Y."/>
            <person name="Jin H."/>
            <person name="Xiao X."/>
            <person name="Hu G."/>
            <person name="Bao F."/>
            <person name="Hu Y."/>
            <person name="Wan P."/>
            <person name="Li L."/>
            <person name="Deng X."/>
            <person name="Kuang T."/>
            <person name="Xiang C."/>
            <person name="Zhu J.K."/>
            <person name="Oliver M.J."/>
            <person name="He Y."/>
        </authorList>
    </citation>
    <scope>NUCLEOTIDE SEQUENCE [LARGE SCALE GENOMIC DNA]</scope>
    <source>
        <strain evidence="3">cv. XS01</strain>
    </source>
</reference>
<organism evidence="2 3">
    <name type="scientific">Dorcoceras hygrometricum</name>
    <dbReference type="NCBI Taxonomy" id="472368"/>
    <lineage>
        <taxon>Eukaryota</taxon>
        <taxon>Viridiplantae</taxon>
        <taxon>Streptophyta</taxon>
        <taxon>Embryophyta</taxon>
        <taxon>Tracheophyta</taxon>
        <taxon>Spermatophyta</taxon>
        <taxon>Magnoliopsida</taxon>
        <taxon>eudicotyledons</taxon>
        <taxon>Gunneridae</taxon>
        <taxon>Pentapetalae</taxon>
        <taxon>asterids</taxon>
        <taxon>lamiids</taxon>
        <taxon>Lamiales</taxon>
        <taxon>Gesneriaceae</taxon>
        <taxon>Didymocarpoideae</taxon>
        <taxon>Trichosporeae</taxon>
        <taxon>Loxocarpinae</taxon>
        <taxon>Dorcoceras</taxon>
    </lineage>
</organism>
<sequence>MRTRGDKRPNRRNDRKVLVAEESNRNWADTDLDSSSSSSSSSDNEHEEVHCLMADQTSDDEISEPWNKKGKDSIGYDRPESSKSGWLKNRLDKEKAKSGSKSFVRSQQRRGSKKVKSE</sequence>
<accession>A0A2Z7BUY4</accession>
<dbReference type="AlphaFoldDB" id="A0A2Z7BUY4"/>
<dbReference type="EMBL" id="KV003942">
    <property type="protein sequence ID" value="KZV36057.1"/>
    <property type="molecule type" value="Genomic_DNA"/>
</dbReference>
<feature type="region of interest" description="Disordered" evidence="1">
    <location>
        <begin position="1"/>
        <end position="118"/>
    </location>
</feature>
<dbReference type="Proteomes" id="UP000250235">
    <property type="component" value="Unassembled WGS sequence"/>
</dbReference>
<feature type="compositionally biased region" description="Basic residues" evidence="1">
    <location>
        <begin position="107"/>
        <end position="118"/>
    </location>
</feature>